<evidence type="ECO:0000259" key="5">
    <source>
        <dbReference type="Pfam" id="PF00732"/>
    </source>
</evidence>
<feature type="domain" description="Glucose-methanol-choline oxidoreductase N-terminal" evidence="5">
    <location>
        <begin position="8"/>
        <end position="300"/>
    </location>
</feature>
<evidence type="ECO:0000256" key="2">
    <source>
        <dbReference type="ARBA" id="ARBA00010790"/>
    </source>
</evidence>
<gene>
    <name evidence="7" type="primary">betA</name>
    <name evidence="7" type="ORF">MHEL_39590</name>
</gene>
<dbReference type="GO" id="GO:0016614">
    <property type="term" value="F:oxidoreductase activity, acting on CH-OH group of donors"/>
    <property type="evidence" value="ECO:0007669"/>
    <property type="project" value="InterPro"/>
</dbReference>
<dbReference type="Gene3D" id="3.50.50.60">
    <property type="entry name" value="FAD/NAD(P)-binding domain"/>
    <property type="match status" value="1"/>
</dbReference>
<dbReference type="Gene3D" id="3.30.560.10">
    <property type="entry name" value="Glucose Oxidase, domain 3"/>
    <property type="match status" value="1"/>
</dbReference>
<evidence type="ECO:0000313" key="7">
    <source>
        <dbReference type="EMBL" id="BBY65716.1"/>
    </source>
</evidence>
<dbReference type="SUPFAM" id="SSF54373">
    <property type="entry name" value="FAD-linked reductases, C-terminal domain"/>
    <property type="match status" value="1"/>
</dbReference>
<dbReference type="KEGG" id="mhev:MHEL_39590"/>
<dbReference type="Pfam" id="PF00732">
    <property type="entry name" value="GMC_oxred_N"/>
    <property type="match status" value="1"/>
</dbReference>
<evidence type="ECO:0000313" key="8">
    <source>
        <dbReference type="Proteomes" id="UP000467148"/>
    </source>
</evidence>
<accession>A0A7I7TC36</accession>
<dbReference type="InterPro" id="IPR007867">
    <property type="entry name" value="GMC_OxRtase_C"/>
</dbReference>
<dbReference type="PIRSF" id="PIRSF000137">
    <property type="entry name" value="Alcohol_oxidase"/>
    <property type="match status" value="1"/>
</dbReference>
<evidence type="ECO:0000256" key="1">
    <source>
        <dbReference type="ARBA" id="ARBA00001974"/>
    </source>
</evidence>
<dbReference type="PANTHER" id="PTHR11552">
    <property type="entry name" value="GLUCOSE-METHANOL-CHOLINE GMC OXIDOREDUCTASE"/>
    <property type="match status" value="1"/>
</dbReference>
<proteinExistence type="inferred from homology"/>
<comment type="cofactor">
    <cofactor evidence="1">
        <name>FAD</name>
        <dbReference type="ChEBI" id="CHEBI:57692"/>
    </cofactor>
</comment>
<dbReference type="GO" id="GO:0050660">
    <property type="term" value="F:flavin adenine dinucleotide binding"/>
    <property type="evidence" value="ECO:0007669"/>
    <property type="project" value="InterPro"/>
</dbReference>
<dbReference type="InterPro" id="IPR036188">
    <property type="entry name" value="FAD/NAD-bd_sf"/>
</dbReference>
<keyword evidence="4" id="KW-0274">FAD</keyword>
<dbReference type="EMBL" id="AP022596">
    <property type="protein sequence ID" value="BBY65716.1"/>
    <property type="molecule type" value="Genomic_DNA"/>
</dbReference>
<dbReference type="Pfam" id="PF05199">
    <property type="entry name" value="GMC_oxred_C"/>
    <property type="match status" value="1"/>
</dbReference>
<dbReference type="PANTHER" id="PTHR11552:SF147">
    <property type="entry name" value="CHOLINE DEHYDROGENASE, MITOCHONDRIAL"/>
    <property type="match status" value="1"/>
</dbReference>
<dbReference type="Proteomes" id="UP000467148">
    <property type="component" value="Chromosome"/>
</dbReference>
<dbReference type="RefSeq" id="WP_246227326.1">
    <property type="nucleotide sequence ID" value="NZ_AP022596.1"/>
</dbReference>
<dbReference type="InterPro" id="IPR012132">
    <property type="entry name" value="GMC_OxRdtase"/>
</dbReference>
<dbReference type="InterPro" id="IPR000172">
    <property type="entry name" value="GMC_OxRdtase_N"/>
</dbReference>
<keyword evidence="8" id="KW-1185">Reference proteome</keyword>
<evidence type="ECO:0000256" key="4">
    <source>
        <dbReference type="ARBA" id="ARBA00022827"/>
    </source>
</evidence>
<dbReference type="AlphaFoldDB" id="A0A7I7TC36"/>
<evidence type="ECO:0000256" key="3">
    <source>
        <dbReference type="ARBA" id="ARBA00022630"/>
    </source>
</evidence>
<sequence>MADTIEAEYVVVGAGSAGCVIASRLAEQQRTVVLIEAGGSDQRRLVRRPGLTAPMHTVPSIQRTLDWGYKTTPQVHALDRMIPQYRGRIMGGSSSVNGMLWVRGNRANYDEWAALGNKGWDADTVNDLFRRIEDFEDGPDDYRGAGGPVGVTRSTTPTEASLQFIEQTSSVLGVPVLADYNGAQQEGASRFQVNVANGVRQSSSHAYLSGRELPTLTILKRRQAAKIVISNGRAVGVETFDKRGRRLQVRASREVIVSAGVFGSPQLLMLSGIGPQQHLAEHGIRAVADLPVGQNLHDHMFVPVTAHADVPGKGIPGFFAAAVVRDLLGRETFLRTSMFEAVAFVRSSLATSLPDIQLHVLPWSYPSPNSDSFDVYRDPVPSITVHSTLIYPKSRGSLRLACADPRESPLIDFNYLQHPDDAEVLAQGIERVREVMASPGMRRLVRPELHPGRTLTGDALRDEMRLRATTVFHGVGTCRMGVDERCVVDPELRVRGVEGLRVADASVMPTITGGNTNAPSVMIGEKAAELLVASASRSAA</sequence>
<feature type="domain" description="Glucose-methanol-choline oxidoreductase C-terminal" evidence="6">
    <location>
        <begin position="392"/>
        <end position="524"/>
    </location>
</feature>
<dbReference type="SUPFAM" id="SSF51905">
    <property type="entry name" value="FAD/NAD(P)-binding domain"/>
    <property type="match status" value="1"/>
</dbReference>
<evidence type="ECO:0000259" key="6">
    <source>
        <dbReference type="Pfam" id="PF05199"/>
    </source>
</evidence>
<protein>
    <submittedName>
        <fullName evidence="7">Choline dehydrogenase</fullName>
    </submittedName>
</protein>
<reference evidence="7 8" key="1">
    <citation type="journal article" date="2019" name="Emerg. Microbes Infect.">
        <title>Comprehensive subspecies identification of 175 nontuberculous mycobacteria species based on 7547 genomic profiles.</title>
        <authorList>
            <person name="Matsumoto Y."/>
            <person name="Kinjo T."/>
            <person name="Motooka D."/>
            <person name="Nabeya D."/>
            <person name="Jung N."/>
            <person name="Uechi K."/>
            <person name="Horii T."/>
            <person name="Iida T."/>
            <person name="Fujita J."/>
            <person name="Nakamura S."/>
        </authorList>
    </citation>
    <scope>NUCLEOTIDE SEQUENCE [LARGE SCALE GENOMIC DNA]</scope>
    <source>
        <strain evidence="7 8">JCM 30396</strain>
    </source>
</reference>
<comment type="similarity">
    <text evidence="2">Belongs to the GMC oxidoreductase family.</text>
</comment>
<organism evidence="7 8">
    <name type="scientific">Mycolicibacterium helvum</name>
    <dbReference type="NCBI Taxonomy" id="1534349"/>
    <lineage>
        <taxon>Bacteria</taxon>
        <taxon>Bacillati</taxon>
        <taxon>Actinomycetota</taxon>
        <taxon>Actinomycetes</taxon>
        <taxon>Mycobacteriales</taxon>
        <taxon>Mycobacteriaceae</taxon>
        <taxon>Mycolicibacterium</taxon>
    </lineage>
</organism>
<name>A0A7I7TC36_9MYCO</name>
<keyword evidence="3" id="KW-0285">Flavoprotein</keyword>